<reference evidence="4 5" key="1">
    <citation type="journal article" date="2005" name="Science">
        <title>Genome of the host-cell transforming parasite Theileria annulata compared with T. parva.</title>
        <authorList>
            <person name="Pain A."/>
            <person name="Renauld H."/>
            <person name="Berriman M."/>
            <person name="Murphy L."/>
            <person name="Yeats C.A."/>
            <person name="Weir W."/>
            <person name="Kerhornou A."/>
            <person name="Aslett M."/>
            <person name="Bishop R."/>
            <person name="Bouchier C."/>
            <person name="Cochet M."/>
            <person name="Coulson R.M.R."/>
            <person name="Cronin A."/>
            <person name="de Villiers E.P."/>
            <person name="Fraser A."/>
            <person name="Fosker N."/>
            <person name="Gardner M."/>
            <person name="Goble A."/>
            <person name="Griffiths-Jones S."/>
            <person name="Harris D.E."/>
            <person name="Katzer F."/>
            <person name="Larke N."/>
            <person name="Lord A."/>
            <person name="Maser P."/>
            <person name="McKellar S."/>
            <person name="Mooney P."/>
            <person name="Morton F."/>
            <person name="Nene V."/>
            <person name="O'Neil S."/>
            <person name="Price C."/>
            <person name="Quail M.A."/>
            <person name="Rabbinowitsch E."/>
            <person name="Rawlings N.D."/>
            <person name="Rutter S."/>
            <person name="Saunders D."/>
            <person name="Seeger K."/>
            <person name="Shah T."/>
            <person name="Squares R."/>
            <person name="Squares S."/>
            <person name="Tivey A."/>
            <person name="Walker A.R."/>
            <person name="Woodward J."/>
            <person name="Dobbelaere D.A.E."/>
            <person name="Langsley G."/>
            <person name="Rajandream M.A."/>
            <person name="McKeever D."/>
            <person name="Shiels B."/>
            <person name="Tait A."/>
            <person name="Barrell B.G."/>
            <person name="Hall N."/>
        </authorList>
    </citation>
    <scope>NUCLEOTIDE SEQUENCE [LARGE SCALE GENOMIC DNA]</scope>
    <source>
        <strain evidence="5">Ankara</strain>
    </source>
</reference>
<dbReference type="Proteomes" id="UP000001950">
    <property type="component" value="Chromosome 1"/>
</dbReference>
<dbReference type="RefSeq" id="XP_954646.1">
    <property type="nucleotide sequence ID" value="XM_949553.1"/>
</dbReference>
<evidence type="ECO:0000256" key="2">
    <source>
        <dbReference type="ARBA" id="ARBA00022803"/>
    </source>
</evidence>
<evidence type="ECO:0000256" key="3">
    <source>
        <dbReference type="SAM" id="Coils"/>
    </source>
</evidence>
<feature type="coiled-coil region" evidence="3">
    <location>
        <begin position="1002"/>
        <end position="1044"/>
    </location>
</feature>
<dbReference type="SUPFAM" id="SSF48452">
    <property type="entry name" value="TPR-like"/>
    <property type="match status" value="2"/>
</dbReference>
<dbReference type="InterPro" id="IPR031101">
    <property type="entry name" value="Ctr9"/>
</dbReference>
<keyword evidence="1" id="KW-0677">Repeat</keyword>
<organism evidence="4 5">
    <name type="scientific">Theileria annulata</name>
    <dbReference type="NCBI Taxonomy" id="5874"/>
    <lineage>
        <taxon>Eukaryota</taxon>
        <taxon>Sar</taxon>
        <taxon>Alveolata</taxon>
        <taxon>Apicomplexa</taxon>
        <taxon>Aconoidasida</taxon>
        <taxon>Piroplasmida</taxon>
        <taxon>Theileriidae</taxon>
        <taxon>Theileria</taxon>
    </lineage>
</organism>
<keyword evidence="2" id="KW-0802">TPR repeat</keyword>
<accession>Q4UG20</accession>
<dbReference type="VEuPathDB" id="PiroplasmaDB:TA19875"/>
<evidence type="ECO:0000256" key="1">
    <source>
        <dbReference type="ARBA" id="ARBA00022737"/>
    </source>
</evidence>
<evidence type="ECO:0000313" key="5">
    <source>
        <dbReference type="Proteomes" id="UP000001950"/>
    </source>
</evidence>
<dbReference type="Gene3D" id="1.25.40.10">
    <property type="entry name" value="Tetratricopeptide repeat domain"/>
    <property type="match status" value="2"/>
</dbReference>
<dbReference type="OMA" id="KEYPRYT"/>
<proteinExistence type="predicted"/>
<sequence>MADIGFGIPLQSNLNKFNHDLEDVSKKCVWFSQDDLVPTNLEAIKEILRLEKTPLRYWLLLAFSYKSLGHSESSDSLLKDSETLFANEQGGPLYSSLAYHNLTQAYQFKNEEDRHTKYMDWTNHYARKTEGASMYHFYLLKGHQQLLNFTREKNFEYLSSARTMFQHAINLNNTKIIPVILFGNIMAMCSNYQMASVYYLKALLMTTYYLSMVDNYFKIADESNEIMFELSLARSQLIWLKSLLLFAIASCQFSLGDIESANTLVEKSISVMPMSISYRLLSSINSYKLTHYKDDFDENDPDTQRLFQEYTKTCLLCYNLDKANPLNQLQICEFLFHKGEVEECAKKLQDLQKLNLPYNLRSELEYQLGRIEHFKENYTEALSHYINAISLKSDFMVARLQLIKVAAGSSDLGLAREHCDFLLQCLHKVPIVLKVSAYVYLCSAREALETNRWEMLKLESVNKSQNQLDISCMFHTVQQGMGRLIDERLLKAVSLLDDLMTMENTNENDEEPFETLRMGNKDKTDFSDPLALEYYIRCLEMLVSRGREYFCPTLKCYYSEYFKLYRNESPQFNNNFGVILMYTRDYAKACKILQDLNEKLLVGSNQTTELNNTNAISSNSSNEELAKMTMALTVRFNYALALEFTGQFSKANKIYSALTREYPRYTPPWLRKSIMAFKKCDYENSVRYLDQVKRVHPLSCEPYLLRAYHLGRLKSFDEAIHEIRKMFRAIPVSTYDPYANTLLASLLIRKSYKLPQTAGTQQIFPKEAMQYAKIAIKRPSVCNFYAANCIAVLLALNKNLKASYESFLLLLESLSVTSHMKLLVNKNMGLVSAAITLAFMTTDKKFDRNKLNKLKVAKTQQYFQTAISNGKMDKNLYICYIRFLFDVQKYEECISMLETAKLIFQDDVFAYNQVIVTDSMICTYLRDAEKTNSVVEMNNMLSGCRFITSTGDYFLAMNQRGHGFMTPEMCNKLKQILSRIKTKVMPHITSTLPHLEKECENKQKAREKRLQLQLSIQQAQEAKKRQMEEERMKAAEADEALSQQLLKEASEIASEILTGKAPQP</sequence>
<dbReference type="EMBL" id="CR940347">
    <property type="protein sequence ID" value="CAI73969.1"/>
    <property type="molecule type" value="Genomic_DNA"/>
</dbReference>
<dbReference type="STRING" id="5874.Q4UG20"/>
<dbReference type="GO" id="GO:0006368">
    <property type="term" value="P:transcription elongation by RNA polymerase II"/>
    <property type="evidence" value="ECO:0007669"/>
    <property type="project" value="TreeGrafter"/>
</dbReference>
<dbReference type="CDD" id="cd22249">
    <property type="entry name" value="UDM1_RNF168_RNF169-like"/>
    <property type="match status" value="1"/>
</dbReference>
<protein>
    <submittedName>
        <fullName evidence="4">Uncharacterized protein</fullName>
    </submittedName>
</protein>
<dbReference type="eggNOG" id="ENOG502SQXI">
    <property type="taxonomic scope" value="Eukaryota"/>
</dbReference>
<dbReference type="OrthoDB" id="343875at2759"/>
<dbReference type="AlphaFoldDB" id="Q4UG20"/>
<dbReference type="GO" id="GO:0006355">
    <property type="term" value="P:regulation of DNA-templated transcription"/>
    <property type="evidence" value="ECO:0007669"/>
    <property type="project" value="InterPro"/>
</dbReference>
<keyword evidence="3" id="KW-0175">Coiled coil</keyword>
<keyword evidence="5" id="KW-1185">Reference proteome</keyword>
<dbReference type="GO" id="GO:0000993">
    <property type="term" value="F:RNA polymerase II complex binding"/>
    <property type="evidence" value="ECO:0007669"/>
    <property type="project" value="TreeGrafter"/>
</dbReference>
<gene>
    <name evidence="4" type="ORF">TA19875</name>
</gene>
<dbReference type="InParanoid" id="Q4UG20"/>
<name>Q4UG20_THEAN</name>
<dbReference type="KEGG" id="tan:TA19875"/>
<dbReference type="InterPro" id="IPR011990">
    <property type="entry name" value="TPR-like_helical_dom_sf"/>
</dbReference>
<dbReference type="PANTHER" id="PTHR14027">
    <property type="entry name" value="RNA POLYMERASE-ASSOCIATED PROTEIN CTR9"/>
    <property type="match status" value="1"/>
</dbReference>
<dbReference type="GeneID" id="3864381"/>
<evidence type="ECO:0000313" key="4">
    <source>
        <dbReference type="EMBL" id="CAI73969.1"/>
    </source>
</evidence>
<dbReference type="PANTHER" id="PTHR14027:SF2">
    <property type="entry name" value="RNA POLYMERASE-ASSOCIATED PROTEIN CTR9 HOMOLOG"/>
    <property type="match status" value="1"/>
</dbReference>
<dbReference type="GO" id="GO:0016593">
    <property type="term" value="C:Cdc73/Paf1 complex"/>
    <property type="evidence" value="ECO:0007669"/>
    <property type="project" value="TreeGrafter"/>
</dbReference>